<dbReference type="eggNOG" id="COG0621">
    <property type="taxonomic scope" value="Bacteria"/>
</dbReference>
<dbReference type="InterPro" id="IPR005839">
    <property type="entry name" value="Methylthiotransferase"/>
</dbReference>
<dbReference type="Gene3D" id="3.40.50.12160">
    <property type="entry name" value="Methylthiotransferase, N-terminal domain"/>
    <property type="match status" value="1"/>
</dbReference>
<dbReference type="PROSITE" id="PS51918">
    <property type="entry name" value="RADICAL_SAM"/>
    <property type="match status" value="1"/>
</dbReference>
<keyword evidence="5" id="KW-0949">S-adenosyl-L-methionine</keyword>
<keyword evidence="3" id="KW-0963">Cytoplasm</keyword>
<keyword evidence="13" id="KW-1185">Reference proteome</keyword>
<reference evidence="12 13" key="2">
    <citation type="journal article" date="2011" name="Stand. Genomic Sci.">
        <title>Complete genome sequence of Oceanithermus profundus type strain (506).</title>
        <authorList>
            <person name="Pati A."/>
            <person name="Zhang X."/>
            <person name="Lapidus A."/>
            <person name="Nolan M."/>
            <person name="Lucas S."/>
            <person name="Del Rio T.G."/>
            <person name="Tice H."/>
            <person name="Cheng J.F."/>
            <person name="Tapia R."/>
            <person name="Han C."/>
            <person name="Goodwin L."/>
            <person name="Pitluck S."/>
            <person name="Liolios K."/>
            <person name="Pagani I."/>
            <person name="Ivanova N."/>
            <person name="Mavromatis K."/>
            <person name="Chen A."/>
            <person name="Palaniappan K."/>
            <person name="Hauser L."/>
            <person name="Jeffries C.D."/>
            <person name="Brambilla E.M."/>
            <person name="Rohl A."/>
            <person name="Mwirichia R."/>
            <person name="Rohde M."/>
            <person name="Tindall B.J."/>
            <person name="Sikorski J."/>
            <person name="Wirth R."/>
            <person name="Goker M."/>
            <person name="Woyke T."/>
            <person name="Detter J.C."/>
            <person name="Bristow J."/>
            <person name="Eisen J.A."/>
            <person name="Markowitz V."/>
            <person name="Hugenholtz P."/>
            <person name="Kyrpides N.C."/>
            <person name="Klenk H.P."/>
            <person name="Land M."/>
        </authorList>
    </citation>
    <scope>NUCLEOTIDE SEQUENCE [LARGE SCALE GENOMIC DNA]</scope>
    <source>
        <strain evidence="13">DSM 14977 / NBRC 100410 / VKM B-2274 / 506</strain>
    </source>
</reference>
<gene>
    <name evidence="12" type="ordered locus">Ocepr_0776</name>
</gene>
<protein>
    <submittedName>
        <fullName evidence="12">RNA modification enzyme, MiaB family</fullName>
    </submittedName>
</protein>
<evidence type="ECO:0000256" key="5">
    <source>
        <dbReference type="ARBA" id="ARBA00022691"/>
    </source>
</evidence>
<dbReference type="GO" id="GO:0005829">
    <property type="term" value="C:cytosol"/>
    <property type="evidence" value="ECO:0007669"/>
    <property type="project" value="TreeGrafter"/>
</dbReference>
<dbReference type="SMART" id="SM00729">
    <property type="entry name" value="Elp3"/>
    <property type="match status" value="1"/>
</dbReference>
<dbReference type="InterPro" id="IPR013848">
    <property type="entry name" value="Methylthiotransferase_N"/>
</dbReference>
<dbReference type="GO" id="GO:0035599">
    <property type="term" value="F:aspartic acid methylthiotransferase activity"/>
    <property type="evidence" value="ECO:0007669"/>
    <property type="project" value="TreeGrafter"/>
</dbReference>
<feature type="domain" description="Radical SAM core" evidence="11">
    <location>
        <begin position="151"/>
        <end position="376"/>
    </location>
</feature>
<evidence type="ECO:0000313" key="13">
    <source>
        <dbReference type="Proteomes" id="UP000008722"/>
    </source>
</evidence>
<dbReference type="CDD" id="cd01335">
    <property type="entry name" value="Radical_SAM"/>
    <property type="match status" value="1"/>
</dbReference>
<dbReference type="PROSITE" id="PS50926">
    <property type="entry name" value="TRAM"/>
    <property type="match status" value="1"/>
</dbReference>
<name>E4U7A4_OCEP5</name>
<dbReference type="GO" id="GO:0051539">
    <property type="term" value="F:4 iron, 4 sulfur cluster binding"/>
    <property type="evidence" value="ECO:0007669"/>
    <property type="project" value="UniProtKB-KW"/>
</dbReference>
<evidence type="ECO:0000259" key="9">
    <source>
        <dbReference type="PROSITE" id="PS50926"/>
    </source>
</evidence>
<evidence type="ECO:0000259" key="10">
    <source>
        <dbReference type="PROSITE" id="PS51449"/>
    </source>
</evidence>
<dbReference type="InterPro" id="IPR058240">
    <property type="entry name" value="rSAM_sf"/>
</dbReference>
<dbReference type="EMBL" id="CP002361">
    <property type="protein sequence ID" value="ADR36233.1"/>
    <property type="molecule type" value="Genomic_DNA"/>
</dbReference>
<dbReference type="Pfam" id="PF04055">
    <property type="entry name" value="Radical_SAM"/>
    <property type="match status" value="1"/>
</dbReference>
<keyword evidence="7" id="KW-0408">Iron</keyword>
<dbReference type="SFLD" id="SFLDG01082">
    <property type="entry name" value="B12-binding_domain_containing"/>
    <property type="match status" value="1"/>
</dbReference>
<dbReference type="InterPro" id="IPR038135">
    <property type="entry name" value="Methylthiotransferase_N_sf"/>
</dbReference>
<evidence type="ECO:0000256" key="6">
    <source>
        <dbReference type="ARBA" id="ARBA00022723"/>
    </source>
</evidence>
<dbReference type="GO" id="GO:0046872">
    <property type="term" value="F:metal ion binding"/>
    <property type="evidence" value="ECO:0007669"/>
    <property type="project" value="UniProtKB-KW"/>
</dbReference>
<dbReference type="Pfam" id="PF00919">
    <property type="entry name" value="UPF0004"/>
    <property type="match status" value="1"/>
</dbReference>
<dbReference type="PANTHER" id="PTHR43837:SF1">
    <property type="entry name" value="RIBOSOMAL PROTEIN US12 METHYLTHIOTRANSFERASE RIMO"/>
    <property type="match status" value="1"/>
</dbReference>
<dbReference type="InterPro" id="IPR002792">
    <property type="entry name" value="TRAM_dom"/>
</dbReference>
<evidence type="ECO:0000256" key="3">
    <source>
        <dbReference type="ARBA" id="ARBA00022490"/>
    </source>
</evidence>
<dbReference type="PROSITE" id="PS01278">
    <property type="entry name" value="MTTASE_RADICAL"/>
    <property type="match status" value="1"/>
</dbReference>
<keyword evidence="2" id="KW-0004">4Fe-4S</keyword>
<evidence type="ECO:0000256" key="8">
    <source>
        <dbReference type="ARBA" id="ARBA00023014"/>
    </source>
</evidence>
<dbReference type="InterPro" id="IPR005840">
    <property type="entry name" value="Ribosomal_uS12_MeSTrfase_RimO"/>
</dbReference>
<evidence type="ECO:0000256" key="7">
    <source>
        <dbReference type="ARBA" id="ARBA00023004"/>
    </source>
</evidence>
<sequence length="445" mass="48755">MQPRALTEVRAAARMVRMRIAVRTLGCKVNQVESDALVGMLAALEPEVVALEEGADLVVINTCSVTTTAESTARKEIRRARRANPDAFVVVTGCYAELAPEQIAELGADAVVPNRSKAELPRVILEHFGLPADPVTAPPNEFWGAGERGLYSDRVRAFVKIQDGCNAGCAYCIIPRTRGRERHRDWRSVLEEAEALAAAGYRELVLTGVRLGSYAGHPRGVAGLLEELAAVGVPLRLSSIEPEDTGPELLEVIGRYAPFVRPHLHLSLQTGADRLLALMGRRYDTAYYRELVAAARARIPGFALTTDVIAGLPTETEDEHRATLAFLREVHPSRVHVFTYTPRPGTRAARLPQVPHAERKRRTHELIALAGELAEARMRPLLGRRTAVLVERVRSGVAYGHTPDYYEVELRGEGLAAGEEVQAVIERVEGYTLAARRAEPVDSRA</sequence>
<dbReference type="HOGENOM" id="CLU_018697_1_0_0"/>
<feature type="domain" description="MTTase N-terminal" evidence="10">
    <location>
        <begin position="18"/>
        <end position="129"/>
    </location>
</feature>
<dbReference type="PANTHER" id="PTHR43837">
    <property type="entry name" value="RIBOSOMAL PROTEIN S12 METHYLTHIOTRANSFERASE RIMO"/>
    <property type="match status" value="1"/>
</dbReference>
<evidence type="ECO:0000256" key="4">
    <source>
        <dbReference type="ARBA" id="ARBA00022679"/>
    </source>
</evidence>
<dbReference type="STRING" id="670487.Ocepr_0776"/>
<dbReference type="Gene3D" id="3.80.30.20">
    <property type="entry name" value="tm_1862 like domain"/>
    <property type="match status" value="1"/>
</dbReference>
<dbReference type="SFLD" id="SFLDS00029">
    <property type="entry name" value="Radical_SAM"/>
    <property type="match status" value="1"/>
</dbReference>
<accession>E4U7A4</accession>
<feature type="domain" description="TRAM" evidence="9">
    <location>
        <begin position="379"/>
        <end position="439"/>
    </location>
</feature>
<keyword evidence="4" id="KW-0808">Transferase</keyword>
<dbReference type="InterPro" id="IPR006638">
    <property type="entry name" value="Elp3/MiaA/NifB-like_rSAM"/>
</dbReference>
<dbReference type="SFLD" id="SFLDG01061">
    <property type="entry name" value="methylthiotransferase"/>
    <property type="match status" value="1"/>
</dbReference>
<dbReference type="InterPro" id="IPR020612">
    <property type="entry name" value="Methylthiotransferase_CS"/>
</dbReference>
<evidence type="ECO:0000256" key="2">
    <source>
        <dbReference type="ARBA" id="ARBA00022485"/>
    </source>
</evidence>
<keyword evidence="6" id="KW-0479">Metal-binding</keyword>
<evidence type="ECO:0000259" key="11">
    <source>
        <dbReference type="PROSITE" id="PS51918"/>
    </source>
</evidence>
<dbReference type="NCBIfam" id="TIGR00089">
    <property type="entry name" value="MiaB/RimO family radical SAM methylthiotransferase"/>
    <property type="match status" value="1"/>
</dbReference>
<dbReference type="GO" id="GO:0006400">
    <property type="term" value="P:tRNA modification"/>
    <property type="evidence" value="ECO:0007669"/>
    <property type="project" value="InterPro"/>
</dbReference>
<dbReference type="InterPro" id="IPR023404">
    <property type="entry name" value="rSAM_horseshoe"/>
</dbReference>
<dbReference type="AlphaFoldDB" id="E4U7A4"/>
<dbReference type="SUPFAM" id="SSF102114">
    <property type="entry name" value="Radical SAM enzymes"/>
    <property type="match status" value="1"/>
</dbReference>
<dbReference type="PROSITE" id="PS51449">
    <property type="entry name" value="MTTASE_N"/>
    <property type="match status" value="1"/>
</dbReference>
<proteinExistence type="predicted"/>
<comment type="cofactor">
    <cofactor evidence="1">
        <name>[4Fe-4S] cluster</name>
        <dbReference type="ChEBI" id="CHEBI:49883"/>
    </cofactor>
</comment>
<keyword evidence="8" id="KW-0411">Iron-sulfur</keyword>
<dbReference type="InterPro" id="IPR007197">
    <property type="entry name" value="rSAM"/>
</dbReference>
<reference evidence="13" key="1">
    <citation type="submission" date="2010-11" db="EMBL/GenBank/DDBJ databases">
        <title>The complete sequence of chromosome of Oceanithermus profundus DSM 14977.</title>
        <authorList>
            <consortium name="US DOE Joint Genome Institute (JGI-PGF)"/>
            <person name="Lucas S."/>
            <person name="Copeland A."/>
            <person name="Lapidus A."/>
            <person name="Bruce D."/>
            <person name="Goodwin L."/>
            <person name="Pitluck S."/>
            <person name="Kyrpides N."/>
            <person name="Mavromatis K."/>
            <person name="Pagani I."/>
            <person name="Ivanova N."/>
            <person name="Zhang X."/>
            <person name="Brettin T."/>
            <person name="Detter J.C."/>
            <person name="Tapia R."/>
            <person name="Han C."/>
            <person name="Land M."/>
            <person name="Hauser L."/>
            <person name="Markowitz V."/>
            <person name="Cheng J.-F."/>
            <person name="Hugenholtz P."/>
            <person name="Woyke T."/>
            <person name="Wu D."/>
            <person name="Tindall B."/>
            <person name="Faehnrich R."/>
            <person name="Brambilla E."/>
            <person name="Klenk H.-P."/>
            <person name="Eisen J.A."/>
        </authorList>
    </citation>
    <scope>NUCLEOTIDE SEQUENCE [LARGE SCALE GENOMIC DNA]</scope>
    <source>
        <strain evidence="13">DSM 14977 / NBRC 100410 / VKM B-2274 / 506</strain>
    </source>
</reference>
<dbReference type="Proteomes" id="UP000008722">
    <property type="component" value="Chromosome"/>
</dbReference>
<organism evidence="12 13">
    <name type="scientific">Oceanithermus profundus (strain DSM 14977 / NBRC 100410 / VKM B-2274 / 506)</name>
    <dbReference type="NCBI Taxonomy" id="670487"/>
    <lineage>
        <taxon>Bacteria</taxon>
        <taxon>Thermotogati</taxon>
        <taxon>Deinococcota</taxon>
        <taxon>Deinococci</taxon>
        <taxon>Thermales</taxon>
        <taxon>Thermaceae</taxon>
        <taxon>Oceanithermus</taxon>
    </lineage>
</organism>
<dbReference type="KEGG" id="opr:Ocepr_0776"/>
<evidence type="ECO:0000313" key="12">
    <source>
        <dbReference type="EMBL" id="ADR36233.1"/>
    </source>
</evidence>
<evidence type="ECO:0000256" key="1">
    <source>
        <dbReference type="ARBA" id="ARBA00001966"/>
    </source>
</evidence>